<dbReference type="GO" id="GO:0005507">
    <property type="term" value="F:copper ion binding"/>
    <property type="evidence" value="ECO:0007669"/>
    <property type="project" value="InterPro"/>
</dbReference>
<evidence type="ECO:0000256" key="1">
    <source>
        <dbReference type="ARBA" id="ARBA00000349"/>
    </source>
</evidence>
<evidence type="ECO:0000256" key="4">
    <source>
        <dbReference type="ARBA" id="ARBA00012297"/>
    </source>
</evidence>
<dbReference type="InterPro" id="IPR034288">
    <property type="entry name" value="CuRO_1_LCC"/>
</dbReference>
<dbReference type="CDD" id="cd13875">
    <property type="entry name" value="CuRO_2_LCC_plant"/>
    <property type="match status" value="1"/>
</dbReference>
<dbReference type="AlphaFoldDB" id="A0AAE1JIY1"/>
<evidence type="ECO:0000256" key="8">
    <source>
        <dbReference type="ARBA" id="ARBA00023002"/>
    </source>
</evidence>
<protein>
    <recommendedName>
        <fullName evidence="4">laccase</fullName>
        <ecNumber evidence="4">1.10.3.2</ecNumber>
    </recommendedName>
</protein>
<feature type="signal peptide" evidence="11">
    <location>
        <begin position="1"/>
        <end position="25"/>
    </location>
</feature>
<evidence type="ECO:0000256" key="10">
    <source>
        <dbReference type="ARBA" id="ARBA00023185"/>
    </source>
</evidence>
<evidence type="ECO:0000259" key="12">
    <source>
        <dbReference type="Pfam" id="PF00394"/>
    </source>
</evidence>
<accession>A0AAE1JIY1</accession>
<evidence type="ECO:0000256" key="6">
    <source>
        <dbReference type="ARBA" id="ARBA00022525"/>
    </source>
</evidence>
<comment type="subcellular location">
    <subcellularLocation>
        <location evidence="2">Secreted</location>
        <location evidence="2">Extracellular space</location>
        <location evidence="2">Apoplast</location>
    </subcellularLocation>
</comment>
<dbReference type="GO" id="GO:0046274">
    <property type="term" value="P:lignin catabolic process"/>
    <property type="evidence" value="ECO:0007669"/>
    <property type="project" value="UniProtKB-KW"/>
</dbReference>
<dbReference type="Gene3D" id="2.60.40.420">
    <property type="entry name" value="Cupredoxins - blue copper proteins"/>
    <property type="match status" value="2"/>
</dbReference>
<gene>
    <name evidence="14" type="ORF">QN277_023460</name>
</gene>
<keyword evidence="11" id="KW-0732">Signal</keyword>
<feature type="domain" description="Plastocyanin-like" evidence="13">
    <location>
        <begin position="34"/>
        <end position="147"/>
    </location>
</feature>
<dbReference type="Proteomes" id="UP001293593">
    <property type="component" value="Unassembled WGS sequence"/>
</dbReference>
<dbReference type="Pfam" id="PF00394">
    <property type="entry name" value="Cu-oxidase"/>
    <property type="match status" value="1"/>
</dbReference>
<dbReference type="GO" id="GO:0048046">
    <property type="term" value="C:apoplast"/>
    <property type="evidence" value="ECO:0007669"/>
    <property type="project" value="UniProtKB-SubCell"/>
</dbReference>
<dbReference type="EMBL" id="JAWXYG010000006">
    <property type="protein sequence ID" value="KAK4270423.1"/>
    <property type="molecule type" value="Genomic_DNA"/>
</dbReference>
<dbReference type="InterPro" id="IPR008972">
    <property type="entry name" value="Cupredoxin"/>
</dbReference>
<dbReference type="SUPFAM" id="SSF49503">
    <property type="entry name" value="Cupredoxins"/>
    <property type="match status" value="2"/>
</dbReference>
<evidence type="ECO:0000256" key="9">
    <source>
        <dbReference type="ARBA" id="ARBA00023008"/>
    </source>
</evidence>
<dbReference type="GO" id="GO:0052716">
    <property type="term" value="F:hydroquinone:oxygen oxidoreductase activity"/>
    <property type="evidence" value="ECO:0007669"/>
    <property type="project" value="UniProtKB-EC"/>
</dbReference>
<evidence type="ECO:0000259" key="13">
    <source>
        <dbReference type="Pfam" id="PF07732"/>
    </source>
</evidence>
<evidence type="ECO:0000256" key="5">
    <source>
        <dbReference type="ARBA" id="ARBA00022523"/>
    </source>
</evidence>
<comment type="similarity">
    <text evidence="3">Belongs to the multicopper oxidase family.</text>
</comment>
<feature type="chain" id="PRO_5041972355" description="laccase" evidence="11">
    <location>
        <begin position="26"/>
        <end position="315"/>
    </location>
</feature>
<feature type="domain" description="Plastocyanin-like" evidence="12">
    <location>
        <begin position="160"/>
        <end position="311"/>
    </location>
</feature>
<dbReference type="InterPro" id="IPR001117">
    <property type="entry name" value="Cu-oxidase_2nd"/>
</dbReference>
<keyword evidence="8" id="KW-0560">Oxidoreductase</keyword>
<dbReference type="InterPro" id="IPR045087">
    <property type="entry name" value="Cu-oxidase_fam"/>
</dbReference>
<keyword evidence="15" id="KW-1185">Reference proteome</keyword>
<dbReference type="CDD" id="cd13849">
    <property type="entry name" value="CuRO_1_LCC_plant"/>
    <property type="match status" value="1"/>
</dbReference>
<name>A0AAE1JIY1_9FABA</name>
<dbReference type="PANTHER" id="PTHR11709">
    <property type="entry name" value="MULTI-COPPER OXIDASE"/>
    <property type="match status" value="1"/>
</dbReference>
<reference evidence="14" key="1">
    <citation type="submission" date="2023-10" db="EMBL/GenBank/DDBJ databases">
        <title>Chromosome-level genome of the transformable northern wattle, Acacia crassicarpa.</title>
        <authorList>
            <person name="Massaro I."/>
            <person name="Sinha N.R."/>
            <person name="Poethig S."/>
            <person name="Leichty A.R."/>
        </authorList>
    </citation>
    <scope>NUCLEOTIDE SEQUENCE</scope>
    <source>
        <strain evidence="14">Acra3RX</strain>
        <tissue evidence="14">Leaf</tissue>
    </source>
</reference>
<evidence type="ECO:0000313" key="14">
    <source>
        <dbReference type="EMBL" id="KAK4270423.1"/>
    </source>
</evidence>
<evidence type="ECO:0000256" key="2">
    <source>
        <dbReference type="ARBA" id="ARBA00004271"/>
    </source>
</evidence>
<dbReference type="Pfam" id="PF07732">
    <property type="entry name" value="Cu-oxidase_3"/>
    <property type="match status" value="1"/>
</dbReference>
<keyword evidence="9" id="KW-0186">Copper</keyword>
<evidence type="ECO:0000256" key="3">
    <source>
        <dbReference type="ARBA" id="ARBA00010609"/>
    </source>
</evidence>
<keyword evidence="5" id="KW-0052">Apoplast</keyword>
<keyword evidence="7" id="KW-0677">Repeat</keyword>
<evidence type="ECO:0000256" key="7">
    <source>
        <dbReference type="ARBA" id="ARBA00022737"/>
    </source>
</evidence>
<dbReference type="EC" id="1.10.3.2" evidence="4"/>
<keyword evidence="10" id="KW-0439">Lignin degradation</keyword>
<evidence type="ECO:0000313" key="15">
    <source>
        <dbReference type="Proteomes" id="UP001293593"/>
    </source>
</evidence>
<keyword evidence="6" id="KW-0964">Secreted</keyword>
<organism evidence="14 15">
    <name type="scientific">Acacia crassicarpa</name>
    <name type="common">northern wattle</name>
    <dbReference type="NCBI Taxonomy" id="499986"/>
    <lineage>
        <taxon>Eukaryota</taxon>
        <taxon>Viridiplantae</taxon>
        <taxon>Streptophyta</taxon>
        <taxon>Embryophyta</taxon>
        <taxon>Tracheophyta</taxon>
        <taxon>Spermatophyta</taxon>
        <taxon>Magnoliopsida</taxon>
        <taxon>eudicotyledons</taxon>
        <taxon>Gunneridae</taxon>
        <taxon>Pentapetalae</taxon>
        <taxon>rosids</taxon>
        <taxon>fabids</taxon>
        <taxon>Fabales</taxon>
        <taxon>Fabaceae</taxon>
        <taxon>Caesalpinioideae</taxon>
        <taxon>mimosoid clade</taxon>
        <taxon>Acacieae</taxon>
        <taxon>Acacia</taxon>
    </lineage>
</organism>
<dbReference type="PANTHER" id="PTHR11709:SF9">
    <property type="entry name" value="LACCASE-7"/>
    <property type="match status" value="1"/>
</dbReference>
<sequence>MRTSSLLSLSWALALLASSSSLVSADVVEHTFEVANVTVTRLCRDNVIAAVNGIFPGPTIYVREGETIIVHVINNSPYNLTIHWHGVFQLSSQWADGPEYVTQCPVLPGKKYTHKFNITAQEGTLWWHAHTAFFHGWVYGALVIRPRLGHSYPFPKPYKEVPIVLGEWWNANIIEVLEEATKFGNPPRLSDAHTINGLPGPLYNCSQNQTFRLRVRHGKPYMLRIINAALNEHLFFKIARHTFTVAAVDASYTNPYDTDVIVVALGQTVDALLTANQAMDSYFMAATPYQTVNTSVVPVADTTTTGVVVYQDFPD</sequence>
<evidence type="ECO:0000256" key="11">
    <source>
        <dbReference type="SAM" id="SignalP"/>
    </source>
</evidence>
<comment type="catalytic activity">
    <reaction evidence="1">
        <text>4 hydroquinone + O2 = 4 benzosemiquinone + 2 H2O</text>
        <dbReference type="Rhea" id="RHEA:11276"/>
        <dbReference type="ChEBI" id="CHEBI:15377"/>
        <dbReference type="ChEBI" id="CHEBI:15379"/>
        <dbReference type="ChEBI" id="CHEBI:17594"/>
        <dbReference type="ChEBI" id="CHEBI:17977"/>
        <dbReference type="EC" id="1.10.3.2"/>
    </reaction>
</comment>
<dbReference type="InterPro" id="IPR011707">
    <property type="entry name" value="Cu-oxidase-like_N"/>
</dbReference>
<comment type="caution">
    <text evidence="14">The sequence shown here is derived from an EMBL/GenBank/DDBJ whole genome shotgun (WGS) entry which is preliminary data.</text>
</comment>
<dbReference type="InterPro" id="IPR034285">
    <property type="entry name" value="CuRO_2_LCC"/>
</dbReference>
<proteinExistence type="inferred from homology"/>